<evidence type="ECO:0000313" key="2">
    <source>
        <dbReference type="Proteomes" id="UP000279833"/>
    </source>
</evidence>
<protein>
    <submittedName>
        <fullName evidence="1 3">Uncharacterized protein</fullName>
    </submittedName>
</protein>
<dbReference type="AlphaFoldDB" id="A0A183L0T4"/>
<dbReference type="WBParaSite" id="SCUD_0002093601-mRNA-1">
    <property type="protein sequence ID" value="SCUD_0002093601-mRNA-1"/>
    <property type="gene ID" value="SCUD_0002093601"/>
</dbReference>
<organism evidence="3">
    <name type="scientific">Schistosoma curassoni</name>
    <dbReference type="NCBI Taxonomy" id="6186"/>
    <lineage>
        <taxon>Eukaryota</taxon>
        <taxon>Metazoa</taxon>
        <taxon>Spiralia</taxon>
        <taxon>Lophotrochozoa</taxon>
        <taxon>Platyhelminthes</taxon>
        <taxon>Trematoda</taxon>
        <taxon>Digenea</taxon>
        <taxon>Strigeidida</taxon>
        <taxon>Schistosomatoidea</taxon>
        <taxon>Schistosomatidae</taxon>
        <taxon>Schistosoma</taxon>
    </lineage>
</organism>
<gene>
    <name evidence="1" type="ORF">SCUD_LOCUS20933</name>
</gene>
<evidence type="ECO:0000313" key="3">
    <source>
        <dbReference type="WBParaSite" id="SCUD_0002093601-mRNA-1"/>
    </source>
</evidence>
<dbReference type="Proteomes" id="UP000279833">
    <property type="component" value="Unassembled WGS sequence"/>
</dbReference>
<reference evidence="3" key="1">
    <citation type="submission" date="2016-06" db="UniProtKB">
        <authorList>
            <consortium name="WormBaseParasite"/>
        </authorList>
    </citation>
    <scope>IDENTIFICATION</scope>
</reference>
<reference evidence="1 2" key="2">
    <citation type="submission" date="2018-11" db="EMBL/GenBank/DDBJ databases">
        <authorList>
            <consortium name="Pathogen Informatics"/>
        </authorList>
    </citation>
    <scope>NUCLEOTIDE SEQUENCE [LARGE SCALE GENOMIC DNA]</scope>
    <source>
        <strain evidence="1">Dakar</strain>
        <strain evidence="2">Dakar, Senegal</strain>
    </source>
</reference>
<proteinExistence type="predicted"/>
<evidence type="ECO:0000313" key="1">
    <source>
        <dbReference type="EMBL" id="VDP73804.1"/>
    </source>
</evidence>
<name>A0A183L0T4_9TREM</name>
<accession>A0A183L0T4</accession>
<sequence>MTGKKLMCYFHLNIVLQRLVNHTILDEQMSRKLELEQSLQMLHNQSR</sequence>
<keyword evidence="2" id="KW-1185">Reference proteome</keyword>
<dbReference type="EMBL" id="UZAK01045353">
    <property type="protein sequence ID" value="VDP73804.1"/>
    <property type="molecule type" value="Genomic_DNA"/>
</dbReference>